<dbReference type="InterPro" id="IPR018187">
    <property type="entry name" value="Asp/Glu_racemase_AS_1"/>
</dbReference>
<dbReference type="RefSeq" id="WP_147670127.1">
    <property type="nucleotide sequence ID" value="NZ_CP120678.1"/>
</dbReference>
<dbReference type="EMBL" id="CP120678">
    <property type="protein sequence ID" value="WIW70342.1"/>
    <property type="molecule type" value="Genomic_DNA"/>
</dbReference>
<dbReference type="Proteomes" id="UP001243623">
    <property type="component" value="Chromosome"/>
</dbReference>
<dbReference type="InterPro" id="IPR015942">
    <property type="entry name" value="Asp/Glu/hydantoin_racemase"/>
</dbReference>
<keyword evidence="4" id="KW-1185">Reference proteome</keyword>
<dbReference type="PROSITE" id="PS00923">
    <property type="entry name" value="ASP_GLU_RACEMASE_1"/>
    <property type="match status" value="1"/>
</dbReference>
<proteinExistence type="inferred from homology"/>
<accession>A0A9Y2AI96</accession>
<dbReference type="GO" id="GO:0047661">
    <property type="term" value="F:amino-acid racemase activity"/>
    <property type="evidence" value="ECO:0007669"/>
    <property type="project" value="InterPro"/>
</dbReference>
<keyword evidence="2 3" id="KW-0413">Isomerase</keyword>
<sequence length="231" mass="25447">MRNIGIIGGMGPMASVDLFAKITALTMASSDQEHIHVFVDSNPEIPDRTKAILEGGTNPVPALVRSAHNLESLDADIIIMACNTAHYFFDEIKQAVQADMINMIEETALEAKRRKLSKVGLLATSGTYRTGLYEKFFYQYDIEIVNAPTDMEKNIMDLIYHGVKAGRKDYPLDGIQAVLSAMRMQGVDTFILGCTELPVAFQMYQIKANVIDPTEVLARSAIRAAGKMIVS</sequence>
<evidence type="ECO:0000256" key="2">
    <source>
        <dbReference type="ARBA" id="ARBA00023235"/>
    </source>
</evidence>
<dbReference type="EC" id="5.1.1.-" evidence="3"/>
<dbReference type="KEGG" id="sgbi:P3F81_10650"/>
<dbReference type="Pfam" id="PF01177">
    <property type="entry name" value="Asp_Glu_race"/>
    <property type="match status" value="1"/>
</dbReference>
<name>A0A9Y2AI96_9FIRM</name>
<organism evidence="3 4">
    <name type="scientific">Selenobaculum gibii</name>
    <dbReference type="NCBI Taxonomy" id="3054208"/>
    <lineage>
        <taxon>Bacteria</taxon>
        <taxon>Bacillati</taxon>
        <taxon>Bacillota</taxon>
        <taxon>Negativicutes</taxon>
        <taxon>Selenomonadales</taxon>
        <taxon>Selenomonadaceae</taxon>
        <taxon>Selenobaculum</taxon>
    </lineage>
</organism>
<dbReference type="Gene3D" id="3.40.50.1860">
    <property type="match status" value="2"/>
</dbReference>
<reference evidence="3" key="1">
    <citation type="submission" date="2023-03" db="EMBL/GenBank/DDBJ databases">
        <title>Selenobaculum gbiensis gen. nov. sp. nov., a new bacterium isolated from the gut microbiota of IBD patient.</title>
        <authorList>
            <person name="Yeo S."/>
            <person name="Park H."/>
            <person name="Huh C.S."/>
        </authorList>
    </citation>
    <scope>NUCLEOTIDE SEQUENCE</scope>
    <source>
        <strain evidence="3">ICN-92133</strain>
    </source>
</reference>
<evidence type="ECO:0000256" key="1">
    <source>
        <dbReference type="ARBA" id="ARBA00007847"/>
    </source>
</evidence>
<gene>
    <name evidence="3" type="ORF">P3F81_10650</name>
</gene>
<protein>
    <submittedName>
        <fullName evidence="3">Amino acid racemase</fullName>
        <ecNumber evidence="3">5.1.1.-</ecNumber>
    </submittedName>
</protein>
<dbReference type="SUPFAM" id="SSF53681">
    <property type="entry name" value="Aspartate/glutamate racemase"/>
    <property type="match status" value="2"/>
</dbReference>
<comment type="similarity">
    <text evidence="1">Belongs to the aspartate/glutamate racemases family.</text>
</comment>
<dbReference type="InterPro" id="IPR001920">
    <property type="entry name" value="Asp/Glu_race"/>
</dbReference>
<dbReference type="NCBIfam" id="TIGR00035">
    <property type="entry name" value="asp_race"/>
    <property type="match status" value="1"/>
</dbReference>
<dbReference type="PANTHER" id="PTHR21198:SF7">
    <property type="entry name" value="ASPARTATE-GLUTAMATE RACEMASE FAMILY"/>
    <property type="match status" value="1"/>
</dbReference>
<dbReference type="AlphaFoldDB" id="A0A9Y2AI96"/>
<evidence type="ECO:0000313" key="4">
    <source>
        <dbReference type="Proteomes" id="UP001243623"/>
    </source>
</evidence>
<dbReference type="InterPro" id="IPR004380">
    <property type="entry name" value="Asp_race"/>
</dbReference>
<dbReference type="PANTHER" id="PTHR21198">
    <property type="entry name" value="GLUTAMATE RACEMASE"/>
    <property type="match status" value="1"/>
</dbReference>
<evidence type="ECO:0000313" key="3">
    <source>
        <dbReference type="EMBL" id="WIW70342.1"/>
    </source>
</evidence>